<dbReference type="PROSITE" id="PS51898">
    <property type="entry name" value="TYR_RECOMBINASE"/>
    <property type="match status" value="1"/>
</dbReference>
<evidence type="ECO:0000313" key="6">
    <source>
        <dbReference type="EMBL" id="MFC7334754.1"/>
    </source>
</evidence>
<keyword evidence="2" id="KW-0229">DNA integration</keyword>
<evidence type="ECO:0000259" key="5">
    <source>
        <dbReference type="PROSITE" id="PS51898"/>
    </source>
</evidence>
<sequence length="273" mass="29063">MVGKRLVKDLTSPDIVAFQRDVLAGKTASVIKTKPHGKAVVRGGPGTAARTVGLLGAILTYARSKGLIDSNPMHGVQKPADRRRDVKITPALYAALGKALADAEAAGVNPIPIRIARVLALSGCRRGEIEKLRWSEADFENRCLVLAETKTGGSVRPLGSAVLDLLDEQRAFSRRGYVFSLDGGKAPYRGFPKAWQRMIGGTEVEHLIPHGLRHGFASVAAELGYSDPVIGAILGHSSGTVTSRYTHLPDATLVHAADQISSTLLIRLRGSPP</sequence>
<comment type="caution">
    <text evidence="6">The sequence shown here is derived from an EMBL/GenBank/DDBJ whole genome shotgun (WGS) entry which is preliminary data.</text>
</comment>
<dbReference type="SUPFAM" id="SSF56349">
    <property type="entry name" value="DNA breaking-rejoining enzymes"/>
    <property type="match status" value="1"/>
</dbReference>
<keyword evidence="7" id="KW-1185">Reference proteome</keyword>
<evidence type="ECO:0000256" key="1">
    <source>
        <dbReference type="ARBA" id="ARBA00008857"/>
    </source>
</evidence>
<dbReference type="EMBL" id="JBHTCM010000018">
    <property type="protein sequence ID" value="MFC7334754.1"/>
    <property type="molecule type" value="Genomic_DNA"/>
</dbReference>
<keyword evidence="4" id="KW-0233">DNA recombination</keyword>
<dbReference type="InterPro" id="IPR011010">
    <property type="entry name" value="DNA_brk_join_enz"/>
</dbReference>
<dbReference type="Proteomes" id="UP001596456">
    <property type="component" value="Unassembled WGS sequence"/>
</dbReference>
<dbReference type="InterPro" id="IPR002104">
    <property type="entry name" value="Integrase_catalytic"/>
</dbReference>
<organism evidence="6 7">
    <name type="scientific">Rhodocista pekingensis</name>
    <dbReference type="NCBI Taxonomy" id="201185"/>
    <lineage>
        <taxon>Bacteria</taxon>
        <taxon>Pseudomonadati</taxon>
        <taxon>Pseudomonadota</taxon>
        <taxon>Alphaproteobacteria</taxon>
        <taxon>Rhodospirillales</taxon>
        <taxon>Azospirillaceae</taxon>
        <taxon>Rhodocista</taxon>
    </lineage>
</organism>
<protein>
    <submittedName>
        <fullName evidence="6">Tyrosine-type recombinase/integrase</fullName>
    </submittedName>
</protein>
<dbReference type="CDD" id="cd00796">
    <property type="entry name" value="INT_Rci_Hp1_C"/>
    <property type="match status" value="1"/>
</dbReference>
<dbReference type="InterPro" id="IPR010998">
    <property type="entry name" value="Integrase_recombinase_N"/>
</dbReference>
<dbReference type="PANTHER" id="PTHR30629:SF6">
    <property type="entry name" value="PROPHAGE INTEGRASE INTA-RELATED"/>
    <property type="match status" value="1"/>
</dbReference>
<reference evidence="7" key="1">
    <citation type="journal article" date="2019" name="Int. J. Syst. Evol. Microbiol.">
        <title>The Global Catalogue of Microorganisms (GCM) 10K type strain sequencing project: providing services to taxonomists for standard genome sequencing and annotation.</title>
        <authorList>
            <consortium name="The Broad Institute Genomics Platform"/>
            <consortium name="The Broad Institute Genome Sequencing Center for Infectious Disease"/>
            <person name="Wu L."/>
            <person name="Ma J."/>
        </authorList>
    </citation>
    <scope>NUCLEOTIDE SEQUENCE [LARGE SCALE GENOMIC DNA]</scope>
    <source>
        <strain evidence="7">CGMCC 1.16275</strain>
    </source>
</reference>
<evidence type="ECO:0000256" key="3">
    <source>
        <dbReference type="ARBA" id="ARBA00023125"/>
    </source>
</evidence>
<comment type="similarity">
    <text evidence="1">Belongs to the 'phage' integrase family.</text>
</comment>
<dbReference type="Pfam" id="PF00589">
    <property type="entry name" value="Phage_integrase"/>
    <property type="match status" value="1"/>
</dbReference>
<gene>
    <name evidence="6" type="ORF">ACFQPS_16420</name>
</gene>
<proteinExistence type="inferred from homology"/>
<dbReference type="InterPro" id="IPR013762">
    <property type="entry name" value="Integrase-like_cat_sf"/>
</dbReference>
<dbReference type="RefSeq" id="WP_377360306.1">
    <property type="nucleotide sequence ID" value="NZ_JBHTCM010000018.1"/>
</dbReference>
<feature type="domain" description="Tyr recombinase" evidence="5">
    <location>
        <begin position="87"/>
        <end position="258"/>
    </location>
</feature>
<dbReference type="Gene3D" id="1.10.150.130">
    <property type="match status" value="1"/>
</dbReference>
<evidence type="ECO:0000256" key="4">
    <source>
        <dbReference type="ARBA" id="ARBA00023172"/>
    </source>
</evidence>
<dbReference type="Gene3D" id="1.10.443.10">
    <property type="entry name" value="Intergrase catalytic core"/>
    <property type="match status" value="1"/>
</dbReference>
<accession>A0ABW2KXH5</accession>
<evidence type="ECO:0000313" key="7">
    <source>
        <dbReference type="Proteomes" id="UP001596456"/>
    </source>
</evidence>
<name>A0ABW2KXH5_9PROT</name>
<dbReference type="InterPro" id="IPR050808">
    <property type="entry name" value="Phage_Integrase"/>
</dbReference>
<keyword evidence="3" id="KW-0238">DNA-binding</keyword>
<dbReference type="PANTHER" id="PTHR30629">
    <property type="entry name" value="PROPHAGE INTEGRASE"/>
    <property type="match status" value="1"/>
</dbReference>
<evidence type="ECO:0000256" key="2">
    <source>
        <dbReference type="ARBA" id="ARBA00022908"/>
    </source>
</evidence>